<reference evidence="2" key="1">
    <citation type="submission" date="2021-06" db="EMBL/GenBank/DDBJ databases">
        <authorList>
            <person name="Kallberg Y."/>
            <person name="Tangrot J."/>
            <person name="Rosling A."/>
        </authorList>
    </citation>
    <scope>NUCLEOTIDE SEQUENCE</scope>
    <source>
        <strain evidence="2">IN212</strain>
    </source>
</reference>
<sequence>SSTVNSPLEIEEPDNTVHINKKNKRGQPKNPLWDNNFTKINHNKSGYK</sequence>
<dbReference type="EMBL" id="CAJVPZ010085555">
    <property type="protein sequence ID" value="CAG8811538.1"/>
    <property type="molecule type" value="Genomic_DNA"/>
</dbReference>
<proteinExistence type="predicted"/>
<protein>
    <submittedName>
        <fullName evidence="2">7972_t:CDS:1</fullName>
    </submittedName>
</protein>
<name>A0A9N9P7F6_9GLOM</name>
<evidence type="ECO:0000256" key="1">
    <source>
        <dbReference type="SAM" id="MobiDB-lite"/>
    </source>
</evidence>
<feature type="region of interest" description="Disordered" evidence="1">
    <location>
        <begin position="1"/>
        <end position="48"/>
    </location>
</feature>
<comment type="caution">
    <text evidence="2">The sequence shown here is derived from an EMBL/GenBank/DDBJ whole genome shotgun (WGS) entry which is preliminary data.</text>
</comment>
<evidence type="ECO:0000313" key="3">
    <source>
        <dbReference type="Proteomes" id="UP000789396"/>
    </source>
</evidence>
<evidence type="ECO:0000313" key="2">
    <source>
        <dbReference type="EMBL" id="CAG8811538.1"/>
    </source>
</evidence>
<organism evidence="2 3">
    <name type="scientific">Racocetra fulgida</name>
    <dbReference type="NCBI Taxonomy" id="60492"/>
    <lineage>
        <taxon>Eukaryota</taxon>
        <taxon>Fungi</taxon>
        <taxon>Fungi incertae sedis</taxon>
        <taxon>Mucoromycota</taxon>
        <taxon>Glomeromycotina</taxon>
        <taxon>Glomeromycetes</taxon>
        <taxon>Diversisporales</taxon>
        <taxon>Gigasporaceae</taxon>
        <taxon>Racocetra</taxon>
    </lineage>
</organism>
<keyword evidence="3" id="KW-1185">Reference proteome</keyword>
<dbReference type="AlphaFoldDB" id="A0A9N9P7F6"/>
<accession>A0A9N9P7F6</accession>
<gene>
    <name evidence="2" type="ORF">RFULGI_LOCUS18806</name>
</gene>
<feature type="non-terminal residue" evidence="2">
    <location>
        <position position="48"/>
    </location>
</feature>
<dbReference type="Proteomes" id="UP000789396">
    <property type="component" value="Unassembled WGS sequence"/>
</dbReference>
<feature type="non-terminal residue" evidence="2">
    <location>
        <position position="1"/>
    </location>
</feature>